<gene>
    <name evidence="7" type="ORF">EYC98_04215</name>
</gene>
<sequence length="494" mass="53287">MAGFAGAYDSICGRAVNAAIIRIFGGGFQVTLAPDLLDKLSRIVGANKLLMDAEAHVQYGRDWTRVETPSPAAVALPGSIEQVQALVQLANAEGLAIVPSGGRTGLSGGAVAARGELVVALDNLNQIGAFNSIDRSVVCGAGVITEQLQQFAEDQGLHYPVDFASSGSSQIGGNVATNAGGIKVIRYGMTRDWVVGLKVVTGTGELLELNAGLIKNNAGYDLRHLMIGSEGTLGIIVEVTIRLCRAPTDLAVMVLGVPDMPSIMSTLAEFRQQMELTAFEFFSEPALQKVVAHQDLQRPFDEPCAYYALLEFEQTSGSEMDQAMALFEHCLEQGWVLDGVVSQSVAQARNLWRLREDISETIARWAPYKNDLSVVVSKVPEFLTAVEALVNAAYPDFEIIWYGHIGDGNVHLNILKPESLSIADFAEQCGEVSKGVFEIVREHRGSVSAEHGVGVLKKPYLPYSRSPLEIELMRAIKRSFDPNGVLNPGKIFDL</sequence>
<evidence type="ECO:0000259" key="6">
    <source>
        <dbReference type="PROSITE" id="PS51387"/>
    </source>
</evidence>
<dbReference type="InterPro" id="IPR004113">
    <property type="entry name" value="FAD-bd_oxidored_4_C"/>
</dbReference>
<evidence type="ECO:0000256" key="5">
    <source>
        <dbReference type="ARBA" id="ARBA00023002"/>
    </source>
</evidence>
<dbReference type="InterPro" id="IPR016166">
    <property type="entry name" value="FAD-bd_PCMH"/>
</dbReference>
<evidence type="ECO:0000256" key="4">
    <source>
        <dbReference type="ARBA" id="ARBA00022827"/>
    </source>
</evidence>
<protein>
    <submittedName>
        <fullName evidence="7">FAD-binding oxidoreductase</fullName>
    </submittedName>
</protein>
<evidence type="ECO:0000256" key="2">
    <source>
        <dbReference type="ARBA" id="ARBA00008000"/>
    </source>
</evidence>
<dbReference type="SUPFAM" id="SSF55103">
    <property type="entry name" value="FAD-linked oxidases, C-terminal domain"/>
    <property type="match status" value="1"/>
</dbReference>
<dbReference type="PANTHER" id="PTHR43716">
    <property type="entry name" value="D-2-HYDROXYGLUTARATE DEHYDROGENASE, MITOCHONDRIAL"/>
    <property type="match status" value="1"/>
</dbReference>
<evidence type="ECO:0000313" key="7">
    <source>
        <dbReference type="EMBL" id="MCX2980068.1"/>
    </source>
</evidence>
<dbReference type="InterPro" id="IPR006094">
    <property type="entry name" value="Oxid_FAD_bind_N"/>
</dbReference>
<dbReference type="Pfam" id="PF02913">
    <property type="entry name" value="FAD-oxidase_C"/>
    <property type="match status" value="1"/>
</dbReference>
<evidence type="ECO:0000313" key="8">
    <source>
        <dbReference type="Proteomes" id="UP001143362"/>
    </source>
</evidence>
<organism evidence="7 8">
    <name type="scientific">Candidatus Litorirhabdus singularis</name>
    <dbReference type="NCBI Taxonomy" id="2518993"/>
    <lineage>
        <taxon>Bacteria</taxon>
        <taxon>Pseudomonadati</taxon>
        <taxon>Pseudomonadota</taxon>
        <taxon>Gammaproteobacteria</taxon>
        <taxon>Cellvibrionales</taxon>
        <taxon>Halieaceae</taxon>
        <taxon>Candidatus Litorirhabdus</taxon>
    </lineage>
</organism>
<dbReference type="PANTHER" id="PTHR43716:SF1">
    <property type="entry name" value="D-2-HYDROXYGLUTARATE DEHYDROGENASE, MITOCHONDRIAL"/>
    <property type="match status" value="1"/>
</dbReference>
<dbReference type="Gene3D" id="3.30.465.10">
    <property type="match status" value="1"/>
</dbReference>
<proteinExistence type="inferred from homology"/>
<dbReference type="SUPFAM" id="SSF56176">
    <property type="entry name" value="FAD-binding/transporter-associated domain-like"/>
    <property type="match status" value="1"/>
</dbReference>
<keyword evidence="3" id="KW-0285">Flavoprotein</keyword>
<name>A0ABT3TCP4_9GAMM</name>
<dbReference type="InterPro" id="IPR036318">
    <property type="entry name" value="FAD-bd_PCMH-like_sf"/>
</dbReference>
<evidence type="ECO:0000256" key="1">
    <source>
        <dbReference type="ARBA" id="ARBA00001974"/>
    </source>
</evidence>
<comment type="cofactor">
    <cofactor evidence="1">
        <name>FAD</name>
        <dbReference type="ChEBI" id="CHEBI:57692"/>
    </cofactor>
</comment>
<dbReference type="EMBL" id="SHNN01000001">
    <property type="protein sequence ID" value="MCX2980068.1"/>
    <property type="molecule type" value="Genomic_DNA"/>
</dbReference>
<keyword evidence="5" id="KW-0560">Oxidoreductase</keyword>
<dbReference type="Gene3D" id="3.30.70.2190">
    <property type="match status" value="1"/>
</dbReference>
<keyword evidence="4" id="KW-0274">FAD</keyword>
<evidence type="ECO:0000256" key="3">
    <source>
        <dbReference type="ARBA" id="ARBA00022630"/>
    </source>
</evidence>
<dbReference type="Gene3D" id="1.10.45.10">
    <property type="entry name" value="Vanillyl-alcohol Oxidase, Chain A, domain 4"/>
    <property type="match status" value="1"/>
</dbReference>
<comment type="similarity">
    <text evidence="2">Belongs to the FAD-binding oxidoreductase/transferase type 4 family.</text>
</comment>
<dbReference type="InterPro" id="IPR016171">
    <property type="entry name" value="Vanillyl_alc_oxidase_C-sub2"/>
</dbReference>
<dbReference type="PROSITE" id="PS51387">
    <property type="entry name" value="FAD_PCMH"/>
    <property type="match status" value="1"/>
</dbReference>
<dbReference type="InterPro" id="IPR016169">
    <property type="entry name" value="FAD-bd_PCMH_sub2"/>
</dbReference>
<dbReference type="Pfam" id="PF01565">
    <property type="entry name" value="FAD_binding_4"/>
    <property type="match status" value="1"/>
</dbReference>
<reference evidence="7" key="1">
    <citation type="submission" date="2019-02" db="EMBL/GenBank/DDBJ databases">
        <authorList>
            <person name="Li S.-H."/>
        </authorList>
    </citation>
    <scope>NUCLEOTIDE SEQUENCE</scope>
    <source>
        <strain evidence="7">IMCC14734</strain>
    </source>
</reference>
<keyword evidence="8" id="KW-1185">Reference proteome</keyword>
<dbReference type="InterPro" id="IPR051264">
    <property type="entry name" value="FAD-oxidored/transferase_4"/>
</dbReference>
<dbReference type="InterPro" id="IPR016164">
    <property type="entry name" value="FAD-linked_Oxase-like_C"/>
</dbReference>
<feature type="domain" description="FAD-binding PCMH-type" evidence="6">
    <location>
        <begin position="67"/>
        <end position="246"/>
    </location>
</feature>
<comment type="caution">
    <text evidence="7">The sequence shown here is derived from an EMBL/GenBank/DDBJ whole genome shotgun (WGS) entry which is preliminary data.</text>
</comment>
<dbReference type="Gene3D" id="3.30.70.2740">
    <property type="match status" value="1"/>
</dbReference>
<dbReference type="Proteomes" id="UP001143362">
    <property type="component" value="Unassembled WGS sequence"/>
</dbReference>
<accession>A0ABT3TCP4</accession>